<keyword evidence="7 10" id="KW-1133">Transmembrane helix</keyword>
<evidence type="ECO:0000256" key="2">
    <source>
        <dbReference type="ARBA" id="ARBA00022448"/>
    </source>
</evidence>
<dbReference type="PROSITE" id="PS50893">
    <property type="entry name" value="ABC_TRANSPORTER_2"/>
    <property type="match status" value="1"/>
</dbReference>
<evidence type="ECO:0000313" key="13">
    <source>
        <dbReference type="EMBL" id="SFE20060.1"/>
    </source>
</evidence>
<dbReference type="PANTHER" id="PTHR24221">
    <property type="entry name" value="ATP-BINDING CASSETTE SUB-FAMILY B"/>
    <property type="match status" value="1"/>
</dbReference>
<dbReference type="Proteomes" id="UP000199400">
    <property type="component" value="Unassembled WGS sequence"/>
</dbReference>
<feature type="domain" description="ABC transmembrane type-1" evidence="12">
    <location>
        <begin position="20"/>
        <end position="304"/>
    </location>
</feature>
<proteinExistence type="predicted"/>
<feature type="transmembrane region" description="Helical" evidence="10">
    <location>
        <begin position="275"/>
        <end position="300"/>
    </location>
</feature>
<feature type="compositionally biased region" description="Basic and acidic residues" evidence="9">
    <location>
        <begin position="435"/>
        <end position="446"/>
    </location>
</feature>
<dbReference type="InterPro" id="IPR003439">
    <property type="entry name" value="ABC_transporter-like_ATP-bd"/>
</dbReference>
<dbReference type="FunFam" id="3.40.50.300:FF:000221">
    <property type="entry name" value="Multidrug ABC transporter ATP-binding protein"/>
    <property type="match status" value="1"/>
</dbReference>
<sequence length="610" mass="65601">MSLAARFFHRYVRRNLPQYALGFAMLVATNYAVVRIPTLIGNALDAFGGGKADALAVGQGIALELMIWAVAVVFVRTLSRVLFFNPGREVEYRVSVDLFTHLLALQRPFFLRRKVGELVSMATNDTMSIRLLIGFAGLQVCNVVVAVPLHLGQMLLTDAWLTLWCLLPIAAGSAYTIAVVRQFYSLIRVSFEELGRLSDRVLESYAGIGTVRAHAAEAAILRHFDTRNQSYLDLQLRLSSMRAFSMPVLGLSGQVAAAIVLWVGGARVIAGELPVGALVTFTTLLASLVALLMAVAWVLASVSRGIVAIKRVDEVIATPDGLPVPTDILPPGPPPSLELRGLTFTYPGAEEPSLRDISFALAPGKTLGIFGRTGAGKSTLIHLLSRVYTPPTGTVFVAGKDVTTLPLDQVRAQLAVVPQDPFLFSTTLRDNIRLRGERTGHVRGEDGGGSASSSHLRTEAPEDPRLQQVLRAACLVDDVRSLPEGLDTVVGERGVMLSGGQRQRTALARALYRGPGLLLLDDVLSAVDQGTEVRLVAAIRGLHDEGGGGLMKQPATTVIVSHRTSVLEHADEILVLERGAVVERGTHAQLLALNGVYAETHRHQEAAHHG</sequence>
<keyword evidence="5" id="KW-0547">Nucleotide-binding</keyword>
<keyword evidence="14" id="KW-1185">Reference proteome</keyword>
<dbReference type="InterPro" id="IPR027417">
    <property type="entry name" value="P-loop_NTPase"/>
</dbReference>
<feature type="transmembrane region" description="Helical" evidence="10">
    <location>
        <begin position="16"/>
        <end position="34"/>
    </location>
</feature>
<feature type="domain" description="ABC transporter" evidence="11">
    <location>
        <begin position="337"/>
        <end position="603"/>
    </location>
</feature>
<dbReference type="PANTHER" id="PTHR24221:SF579">
    <property type="entry name" value="ABC TRANSPORTER"/>
    <property type="match status" value="1"/>
</dbReference>
<protein>
    <submittedName>
        <fullName evidence="13">ATP-binding cassette, subfamily B</fullName>
    </submittedName>
</protein>
<dbReference type="GO" id="GO:0005524">
    <property type="term" value="F:ATP binding"/>
    <property type="evidence" value="ECO:0007669"/>
    <property type="project" value="UniProtKB-KW"/>
</dbReference>
<dbReference type="GO" id="GO:0005886">
    <property type="term" value="C:plasma membrane"/>
    <property type="evidence" value="ECO:0007669"/>
    <property type="project" value="UniProtKB-SubCell"/>
</dbReference>
<dbReference type="Pfam" id="PF00005">
    <property type="entry name" value="ABC_tran"/>
    <property type="match status" value="1"/>
</dbReference>
<keyword evidence="3" id="KW-1003">Cell membrane</keyword>
<evidence type="ECO:0000256" key="7">
    <source>
        <dbReference type="ARBA" id="ARBA00022989"/>
    </source>
</evidence>
<dbReference type="OrthoDB" id="5480201at2"/>
<evidence type="ECO:0000313" key="14">
    <source>
        <dbReference type="Proteomes" id="UP000199400"/>
    </source>
</evidence>
<dbReference type="InterPro" id="IPR039421">
    <property type="entry name" value="Type_1_exporter"/>
</dbReference>
<dbReference type="Gene3D" id="1.20.1560.10">
    <property type="entry name" value="ABC transporter type 1, transmembrane domain"/>
    <property type="match status" value="1"/>
</dbReference>
<feature type="transmembrane region" description="Helical" evidence="10">
    <location>
        <begin position="54"/>
        <end position="75"/>
    </location>
</feature>
<feature type="region of interest" description="Disordered" evidence="9">
    <location>
        <begin position="435"/>
        <end position="462"/>
    </location>
</feature>
<dbReference type="EMBL" id="FOMX01000010">
    <property type="protein sequence ID" value="SFE20060.1"/>
    <property type="molecule type" value="Genomic_DNA"/>
</dbReference>
<feature type="transmembrane region" description="Helical" evidence="10">
    <location>
        <begin position="131"/>
        <end position="149"/>
    </location>
</feature>
<dbReference type="InterPro" id="IPR036640">
    <property type="entry name" value="ABC1_TM_sf"/>
</dbReference>
<evidence type="ECO:0000259" key="11">
    <source>
        <dbReference type="PROSITE" id="PS50893"/>
    </source>
</evidence>
<dbReference type="GO" id="GO:0140359">
    <property type="term" value="F:ABC-type transporter activity"/>
    <property type="evidence" value="ECO:0007669"/>
    <property type="project" value="InterPro"/>
</dbReference>
<comment type="subcellular location">
    <subcellularLocation>
        <location evidence="1">Cell membrane</location>
        <topology evidence="1">Multi-pass membrane protein</topology>
    </subcellularLocation>
</comment>
<dbReference type="InterPro" id="IPR011527">
    <property type="entry name" value="ABC1_TM_dom"/>
</dbReference>
<feature type="transmembrane region" description="Helical" evidence="10">
    <location>
        <begin position="161"/>
        <end position="180"/>
    </location>
</feature>
<dbReference type="InterPro" id="IPR003593">
    <property type="entry name" value="AAA+_ATPase"/>
</dbReference>
<evidence type="ECO:0000256" key="5">
    <source>
        <dbReference type="ARBA" id="ARBA00022741"/>
    </source>
</evidence>
<dbReference type="RefSeq" id="WP_096328455.1">
    <property type="nucleotide sequence ID" value="NZ_FOMX01000010.1"/>
</dbReference>
<evidence type="ECO:0000256" key="8">
    <source>
        <dbReference type="ARBA" id="ARBA00023136"/>
    </source>
</evidence>
<evidence type="ECO:0000256" key="6">
    <source>
        <dbReference type="ARBA" id="ARBA00022840"/>
    </source>
</evidence>
<evidence type="ECO:0000256" key="10">
    <source>
        <dbReference type="SAM" id="Phobius"/>
    </source>
</evidence>
<evidence type="ECO:0000256" key="3">
    <source>
        <dbReference type="ARBA" id="ARBA00022475"/>
    </source>
</evidence>
<dbReference type="PROSITE" id="PS50929">
    <property type="entry name" value="ABC_TM1F"/>
    <property type="match status" value="1"/>
</dbReference>
<keyword evidence="2" id="KW-0813">Transport</keyword>
<keyword evidence="8 10" id="KW-0472">Membrane</keyword>
<dbReference type="SUPFAM" id="SSF90123">
    <property type="entry name" value="ABC transporter transmembrane region"/>
    <property type="match status" value="1"/>
</dbReference>
<dbReference type="SUPFAM" id="SSF52540">
    <property type="entry name" value="P-loop containing nucleoside triphosphate hydrolases"/>
    <property type="match status" value="1"/>
</dbReference>
<dbReference type="STRING" id="54.SAMN02745121_03361"/>
<reference evidence="14" key="1">
    <citation type="submission" date="2016-10" db="EMBL/GenBank/DDBJ databases">
        <authorList>
            <person name="Varghese N."/>
            <person name="Submissions S."/>
        </authorList>
    </citation>
    <scope>NUCLEOTIDE SEQUENCE [LARGE SCALE GENOMIC DNA]</scope>
    <source>
        <strain evidence="14">ATCC 25963</strain>
    </source>
</reference>
<organism evidence="13 14">
    <name type="scientific">Nannocystis exedens</name>
    <dbReference type="NCBI Taxonomy" id="54"/>
    <lineage>
        <taxon>Bacteria</taxon>
        <taxon>Pseudomonadati</taxon>
        <taxon>Myxococcota</taxon>
        <taxon>Polyangia</taxon>
        <taxon>Nannocystales</taxon>
        <taxon>Nannocystaceae</taxon>
        <taxon>Nannocystis</taxon>
    </lineage>
</organism>
<name>A0A1I1YQ31_9BACT</name>
<evidence type="ECO:0000256" key="9">
    <source>
        <dbReference type="SAM" id="MobiDB-lite"/>
    </source>
</evidence>
<keyword evidence="6 13" id="KW-0067">ATP-binding</keyword>
<dbReference type="AlphaFoldDB" id="A0A1I1YQ31"/>
<feature type="transmembrane region" description="Helical" evidence="10">
    <location>
        <begin position="244"/>
        <end position="263"/>
    </location>
</feature>
<evidence type="ECO:0000259" key="12">
    <source>
        <dbReference type="PROSITE" id="PS50929"/>
    </source>
</evidence>
<dbReference type="Gene3D" id="3.40.50.300">
    <property type="entry name" value="P-loop containing nucleotide triphosphate hydrolases"/>
    <property type="match status" value="1"/>
</dbReference>
<evidence type="ECO:0000256" key="4">
    <source>
        <dbReference type="ARBA" id="ARBA00022692"/>
    </source>
</evidence>
<evidence type="ECO:0000256" key="1">
    <source>
        <dbReference type="ARBA" id="ARBA00004651"/>
    </source>
</evidence>
<dbReference type="SMART" id="SM00382">
    <property type="entry name" value="AAA"/>
    <property type="match status" value="1"/>
</dbReference>
<dbReference type="Pfam" id="PF00664">
    <property type="entry name" value="ABC_membrane"/>
    <property type="match status" value="1"/>
</dbReference>
<accession>A0A1I1YQ31</accession>
<dbReference type="GO" id="GO:0016887">
    <property type="term" value="F:ATP hydrolysis activity"/>
    <property type="evidence" value="ECO:0007669"/>
    <property type="project" value="InterPro"/>
</dbReference>
<gene>
    <name evidence="13" type="ORF">SAMN02745121_03361</name>
</gene>
<keyword evidence="4 10" id="KW-0812">Transmembrane</keyword>